<sequence length="690" mass="70217">MAAETPARVPPVPGPEPEVPGRLGADLALAGLVLIYGLIEVSVVAADIGPGRTVTAAVFVLAQAPLVLLRRRRPRGAFVGLAVLMPLQLLIAGSVPSLAWSVLAFTAMRAPGTAAGLVVASFSASVALVALVRGTAGGQPVGDAVGFGLGIAVSVGVFVLIGAVLGRTTRSGREREERERTAAASARLAGALERERARIADEIGSGVLTGLRRLTARAAALRAPDVPDAVVADLHDDARAVLAGMRRVLGALREPADVTEEPAPPERSRRTLPAPTRSGLVLLAVFGIPAAGLAALPTSPSGEPRIDRLLAMLDLPLTMPLAFAVVSVQLATVAWWRSAPLTALLVSSVASVVSALLGGTNLLVEGTWSVLVYGAAVGARPLVSGLVTLAGTLIVLGGYLTLGTGFTAGVPGGELEVAGSFVLVPLLWLAGVFVWLHRRRTESQRRARAAADEQDVVERERLRVARELHDVVAHHVSAITVQAGAARTTSDPEIRTQALAHIADSGARIEAALPELDGLTPDPGGVALTGDGLEELVAPVRGSGVPVDVRTSGTPADPPGDAELFAQRIVTEALTNVVRHAGPSATRVELEHGPAAVSVLVADAGRVAGHRPSRAGSGLGLVGMRERVALLGGSLEAGAEPGGGWAVRALLPRSPGPAATVPAGAGLLPAEETGVTISSATTTRPSPGTP</sequence>
<feature type="transmembrane region" description="Helical" evidence="10">
    <location>
        <begin position="371"/>
        <end position="397"/>
    </location>
</feature>
<feature type="transmembrane region" description="Helical" evidence="10">
    <location>
        <begin position="76"/>
        <end position="100"/>
    </location>
</feature>
<dbReference type="GO" id="GO:0016020">
    <property type="term" value="C:membrane"/>
    <property type="evidence" value="ECO:0007669"/>
    <property type="project" value="InterPro"/>
</dbReference>
<keyword evidence="4" id="KW-0808">Transferase</keyword>
<keyword evidence="8" id="KW-0902">Two-component regulatory system</keyword>
<dbReference type="Pfam" id="PF07730">
    <property type="entry name" value="HisKA_3"/>
    <property type="match status" value="1"/>
</dbReference>
<keyword evidence="13" id="KW-1185">Reference proteome</keyword>
<evidence type="ECO:0000256" key="5">
    <source>
        <dbReference type="ARBA" id="ARBA00022741"/>
    </source>
</evidence>
<feature type="transmembrane region" description="Helical" evidence="10">
    <location>
        <begin position="27"/>
        <end position="46"/>
    </location>
</feature>
<dbReference type="CDD" id="cd16917">
    <property type="entry name" value="HATPase_UhpB-NarQ-NarX-like"/>
    <property type="match status" value="1"/>
</dbReference>
<feature type="transmembrane region" description="Helical" evidence="10">
    <location>
        <begin position="278"/>
        <end position="296"/>
    </location>
</feature>
<evidence type="ECO:0000256" key="9">
    <source>
        <dbReference type="SAM" id="MobiDB-lite"/>
    </source>
</evidence>
<dbReference type="PANTHER" id="PTHR24421:SF10">
    <property type="entry name" value="NITRATE_NITRITE SENSOR PROTEIN NARQ"/>
    <property type="match status" value="1"/>
</dbReference>
<gene>
    <name evidence="12" type="ORF">EV383_3077</name>
</gene>
<keyword evidence="10" id="KW-1133">Transmembrane helix</keyword>
<dbReference type="RefSeq" id="WP_130290527.1">
    <property type="nucleotide sequence ID" value="NZ_SHKL01000001.1"/>
</dbReference>
<evidence type="ECO:0000256" key="7">
    <source>
        <dbReference type="ARBA" id="ARBA00022840"/>
    </source>
</evidence>
<keyword evidence="6 12" id="KW-0418">Kinase</keyword>
<keyword evidence="5" id="KW-0547">Nucleotide-binding</keyword>
<keyword evidence="7" id="KW-0067">ATP-binding</keyword>
<dbReference type="EC" id="2.7.13.3" evidence="2"/>
<dbReference type="SMART" id="SM00387">
    <property type="entry name" value="HATPase_c"/>
    <property type="match status" value="1"/>
</dbReference>
<dbReference type="InterPro" id="IPR036890">
    <property type="entry name" value="HATPase_C_sf"/>
</dbReference>
<feature type="compositionally biased region" description="Polar residues" evidence="9">
    <location>
        <begin position="675"/>
        <end position="690"/>
    </location>
</feature>
<evidence type="ECO:0000256" key="10">
    <source>
        <dbReference type="SAM" id="Phobius"/>
    </source>
</evidence>
<feature type="transmembrane region" description="Helical" evidence="10">
    <location>
        <begin position="317"/>
        <end position="336"/>
    </location>
</feature>
<dbReference type="InterPro" id="IPR011712">
    <property type="entry name" value="Sig_transdc_His_kin_sub3_dim/P"/>
</dbReference>
<name>A0A4Q7UW15_PSEST</name>
<dbReference type="InterPro" id="IPR003594">
    <property type="entry name" value="HATPase_dom"/>
</dbReference>
<keyword evidence="3" id="KW-0597">Phosphoprotein</keyword>
<keyword evidence="10" id="KW-0472">Membrane</keyword>
<evidence type="ECO:0000313" key="12">
    <source>
        <dbReference type="EMBL" id="RZT86187.1"/>
    </source>
</evidence>
<dbReference type="InterPro" id="IPR050482">
    <property type="entry name" value="Sensor_HK_TwoCompSys"/>
</dbReference>
<evidence type="ECO:0000256" key="6">
    <source>
        <dbReference type="ARBA" id="ARBA00022777"/>
    </source>
</evidence>
<organism evidence="12 13">
    <name type="scientific">Pseudonocardia sediminis</name>
    <dbReference type="NCBI Taxonomy" id="1397368"/>
    <lineage>
        <taxon>Bacteria</taxon>
        <taxon>Bacillati</taxon>
        <taxon>Actinomycetota</taxon>
        <taxon>Actinomycetes</taxon>
        <taxon>Pseudonocardiales</taxon>
        <taxon>Pseudonocardiaceae</taxon>
        <taxon>Pseudonocardia</taxon>
    </lineage>
</organism>
<evidence type="ECO:0000259" key="11">
    <source>
        <dbReference type="SMART" id="SM00387"/>
    </source>
</evidence>
<reference evidence="12 13" key="1">
    <citation type="submission" date="2019-02" db="EMBL/GenBank/DDBJ databases">
        <title>Sequencing the genomes of 1000 actinobacteria strains.</title>
        <authorList>
            <person name="Klenk H.-P."/>
        </authorList>
    </citation>
    <scope>NUCLEOTIDE SEQUENCE [LARGE SCALE GENOMIC DNA]</scope>
    <source>
        <strain evidence="12 13">DSM 45779</strain>
    </source>
</reference>
<feature type="transmembrane region" description="Helical" evidence="10">
    <location>
        <begin position="342"/>
        <end position="364"/>
    </location>
</feature>
<evidence type="ECO:0000256" key="4">
    <source>
        <dbReference type="ARBA" id="ARBA00022679"/>
    </source>
</evidence>
<dbReference type="Gene3D" id="3.30.565.10">
    <property type="entry name" value="Histidine kinase-like ATPase, C-terminal domain"/>
    <property type="match status" value="1"/>
</dbReference>
<feature type="transmembrane region" description="Helical" evidence="10">
    <location>
        <begin position="144"/>
        <end position="165"/>
    </location>
</feature>
<comment type="caution">
    <text evidence="12">The sequence shown here is derived from an EMBL/GenBank/DDBJ whole genome shotgun (WGS) entry which is preliminary data.</text>
</comment>
<protein>
    <recommendedName>
        <fullName evidence="2">histidine kinase</fullName>
        <ecNumber evidence="2">2.7.13.3</ecNumber>
    </recommendedName>
</protein>
<dbReference type="GO" id="GO:0046983">
    <property type="term" value="F:protein dimerization activity"/>
    <property type="evidence" value="ECO:0007669"/>
    <property type="project" value="InterPro"/>
</dbReference>
<feature type="domain" description="Histidine kinase/HSP90-like ATPase" evidence="11">
    <location>
        <begin position="561"/>
        <end position="655"/>
    </location>
</feature>
<proteinExistence type="predicted"/>
<feature type="transmembrane region" description="Helical" evidence="10">
    <location>
        <begin position="417"/>
        <end position="436"/>
    </location>
</feature>
<dbReference type="EMBL" id="SHKL01000001">
    <property type="protein sequence ID" value="RZT86187.1"/>
    <property type="molecule type" value="Genomic_DNA"/>
</dbReference>
<evidence type="ECO:0000256" key="3">
    <source>
        <dbReference type="ARBA" id="ARBA00022553"/>
    </source>
</evidence>
<evidence type="ECO:0000313" key="13">
    <source>
        <dbReference type="Proteomes" id="UP000291591"/>
    </source>
</evidence>
<dbReference type="OrthoDB" id="3576042at2"/>
<dbReference type="Proteomes" id="UP000291591">
    <property type="component" value="Unassembled WGS sequence"/>
</dbReference>
<dbReference type="PANTHER" id="PTHR24421">
    <property type="entry name" value="NITRATE/NITRITE SENSOR PROTEIN NARX-RELATED"/>
    <property type="match status" value="1"/>
</dbReference>
<comment type="catalytic activity">
    <reaction evidence="1">
        <text>ATP + protein L-histidine = ADP + protein N-phospho-L-histidine.</text>
        <dbReference type="EC" id="2.7.13.3"/>
    </reaction>
</comment>
<evidence type="ECO:0000256" key="8">
    <source>
        <dbReference type="ARBA" id="ARBA00023012"/>
    </source>
</evidence>
<dbReference type="Pfam" id="PF02518">
    <property type="entry name" value="HATPase_c"/>
    <property type="match status" value="1"/>
</dbReference>
<dbReference type="GO" id="GO:0000155">
    <property type="term" value="F:phosphorelay sensor kinase activity"/>
    <property type="evidence" value="ECO:0007669"/>
    <property type="project" value="InterPro"/>
</dbReference>
<feature type="transmembrane region" description="Helical" evidence="10">
    <location>
        <begin position="112"/>
        <end position="132"/>
    </location>
</feature>
<dbReference type="AlphaFoldDB" id="A0A4Q7UW15"/>
<dbReference type="SUPFAM" id="SSF55874">
    <property type="entry name" value="ATPase domain of HSP90 chaperone/DNA topoisomerase II/histidine kinase"/>
    <property type="match status" value="1"/>
</dbReference>
<evidence type="ECO:0000256" key="2">
    <source>
        <dbReference type="ARBA" id="ARBA00012438"/>
    </source>
</evidence>
<dbReference type="GO" id="GO:0005524">
    <property type="term" value="F:ATP binding"/>
    <property type="evidence" value="ECO:0007669"/>
    <property type="project" value="UniProtKB-KW"/>
</dbReference>
<dbReference type="Gene3D" id="1.20.5.1930">
    <property type="match status" value="1"/>
</dbReference>
<accession>A0A4Q7UW15</accession>
<keyword evidence="10" id="KW-0812">Transmembrane</keyword>
<feature type="region of interest" description="Disordered" evidence="9">
    <location>
        <begin position="667"/>
        <end position="690"/>
    </location>
</feature>
<evidence type="ECO:0000256" key="1">
    <source>
        <dbReference type="ARBA" id="ARBA00000085"/>
    </source>
</evidence>